<dbReference type="InterPro" id="IPR027417">
    <property type="entry name" value="P-loop_NTPase"/>
</dbReference>
<reference evidence="9" key="1">
    <citation type="journal article" date="2017" name="Genome Announc.">
        <title>Draft Genome Sequence of Terrimicrobium sacchariphilum NM-5T, a Facultative Anaerobic Soil Bacterium of the Class Spartobacteria.</title>
        <authorList>
            <person name="Qiu Y.L."/>
            <person name="Tourlousse D.M."/>
            <person name="Matsuura N."/>
            <person name="Ohashi A."/>
            <person name="Sekiguchi Y."/>
        </authorList>
    </citation>
    <scope>NUCLEOTIDE SEQUENCE [LARGE SCALE GENOMIC DNA]</scope>
    <source>
        <strain evidence="9">NM-5</strain>
    </source>
</reference>
<evidence type="ECO:0000256" key="1">
    <source>
        <dbReference type="ARBA" id="ARBA00022679"/>
    </source>
</evidence>
<comment type="catalytic activity">
    <reaction evidence="5 7">
        <text>AMP + ATP = 2 ADP</text>
        <dbReference type="Rhea" id="RHEA:12973"/>
        <dbReference type="ChEBI" id="CHEBI:30616"/>
        <dbReference type="ChEBI" id="CHEBI:456215"/>
        <dbReference type="ChEBI" id="CHEBI:456216"/>
        <dbReference type="EC" id="2.7.4.3"/>
    </reaction>
</comment>
<dbReference type="CDD" id="cd01428">
    <property type="entry name" value="ADK"/>
    <property type="match status" value="1"/>
</dbReference>
<dbReference type="InterPro" id="IPR033690">
    <property type="entry name" value="Adenylat_kinase_CS"/>
</dbReference>
<comment type="caution">
    <text evidence="5">Lacks conserved residue(s) required for the propagation of feature annotation.</text>
</comment>
<dbReference type="GO" id="GO:0044209">
    <property type="term" value="P:AMP salvage"/>
    <property type="evidence" value="ECO:0007669"/>
    <property type="project" value="UniProtKB-UniRule"/>
</dbReference>
<keyword evidence="5" id="KW-0963">Cytoplasm</keyword>
<evidence type="ECO:0000313" key="8">
    <source>
        <dbReference type="EMBL" id="GAT33888.1"/>
    </source>
</evidence>
<comment type="domain">
    <text evidence="5">Consists of three domains, a large central CORE domain and two small peripheral domains, NMPbind and LID, which undergo movements during catalysis. The LID domain closes over the site of phosphoryl transfer upon ATP binding. Assembling and dissambling the active center during each catalytic cycle provides an effective means to prevent ATP hydrolysis.</text>
</comment>
<dbReference type="PANTHER" id="PTHR23359">
    <property type="entry name" value="NUCLEOTIDE KINASE"/>
    <property type="match status" value="1"/>
</dbReference>
<sequence length="207" mass="23670">MSLKYRTYLIFGAPGSGKGTQGRTLGSIPRFFHCACGDVFRSIDTRTPLGKAFIEYSSRGELVPDEVTVQLWRVRIEQCVDAHEFKPDIDFLVLDGIPRNVRQAELLEPFLDVRKIFHLSCPDRDKLVARLKKRAIKDNRLDDANEEVIRRRLKTYEDESKPVLDHYGAERIVNIDAMEPPILVLNKILSEIVASRQSPVEFTEKAS</sequence>
<feature type="binding site" evidence="5">
    <location>
        <position position="140"/>
    </location>
    <ligand>
        <name>AMP</name>
        <dbReference type="ChEBI" id="CHEBI:456215"/>
    </ligand>
</feature>
<dbReference type="RefSeq" id="WP_075079569.1">
    <property type="nucleotide sequence ID" value="NZ_BDCO01000002.1"/>
</dbReference>
<dbReference type="EMBL" id="BDCO01000002">
    <property type="protein sequence ID" value="GAT33888.1"/>
    <property type="molecule type" value="Genomic_DNA"/>
</dbReference>
<dbReference type="STRING" id="690879.TSACC_22309"/>
<dbReference type="GO" id="GO:0005524">
    <property type="term" value="F:ATP binding"/>
    <property type="evidence" value="ECO:0007669"/>
    <property type="project" value="UniProtKB-UniRule"/>
</dbReference>
<evidence type="ECO:0000256" key="4">
    <source>
        <dbReference type="ARBA" id="ARBA00022777"/>
    </source>
</evidence>
<feature type="binding site" evidence="5">
    <location>
        <position position="152"/>
    </location>
    <ligand>
        <name>AMP</name>
        <dbReference type="ChEBI" id="CHEBI:456215"/>
    </ligand>
</feature>
<dbReference type="GO" id="GO:0004017">
    <property type="term" value="F:AMP kinase activity"/>
    <property type="evidence" value="ECO:0007669"/>
    <property type="project" value="UniProtKB-UniRule"/>
</dbReference>
<evidence type="ECO:0000313" key="9">
    <source>
        <dbReference type="Proteomes" id="UP000076023"/>
    </source>
</evidence>
<accession>A0A146GBC9</accession>
<feature type="binding site" evidence="5">
    <location>
        <begin position="15"/>
        <end position="20"/>
    </location>
    <ligand>
        <name>ATP</name>
        <dbReference type="ChEBI" id="CHEBI:30616"/>
    </ligand>
</feature>
<dbReference type="AlphaFoldDB" id="A0A146GBC9"/>
<organism evidence="8 9">
    <name type="scientific">Terrimicrobium sacchariphilum</name>
    <dbReference type="NCBI Taxonomy" id="690879"/>
    <lineage>
        <taxon>Bacteria</taxon>
        <taxon>Pseudomonadati</taxon>
        <taxon>Verrucomicrobiota</taxon>
        <taxon>Terrimicrobiia</taxon>
        <taxon>Terrimicrobiales</taxon>
        <taxon>Terrimicrobiaceae</taxon>
        <taxon>Terrimicrobium</taxon>
    </lineage>
</organism>
<feature type="binding site" evidence="5">
    <location>
        <begin position="61"/>
        <end position="63"/>
    </location>
    <ligand>
        <name>AMP</name>
        <dbReference type="ChEBI" id="CHEBI:456215"/>
    </ligand>
</feature>
<comment type="subcellular location">
    <subcellularLocation>
        <location evidence="5 7">Cytoplasm</location>
    </subcellularLocation>
</comment>
<comment type="similarity">
    <text evidence="5 6">Belongs to the adenylate kinase family.</text>
</comment>
<keyword evidence="2 5" id="KW-0545">Nucleotide biosynthesis</keyword>
<dbReference type="InterPro" id="IPR000850">
    <property type="entry name" value="Adenylat/UMP-CMP_kin"/>
</dbReference>
<evidence type="ECO:0000256" key="3">
    <source>
        <dbReference type="ARBA" id="ARBA00022741"/>
    </source>
</evidence>
<keyword evidence="5 7" id="KW-0067">ATP-binding</keyword>
<dbReference type="Gene3D" id="3.40.50.300">
    <property type="entry name" value="P-loop containing nucleotide triphosphate hydrolases"/>
    <property type="match status" value="1"/>
</dbReference>
<dbReference type="Pfam" id="PF00406">
    <property type="entry name" value="ADK"/>
    <property type="match status" value="1"/>
</dbReference>
<comment type="pathway">
    <text evidence="5">Purine metabolism; AMP biosynthesis via salvage pathway; AMP from ADP: step 1/1.</text>
</comment>
<comment type="caution">
    <text evidence="8">The sequence shown here is derived from an EMBL/GenBank/DDBJ whole genome shotgun (WGS) entry which is preliminary data.</text>
</comment>
<keyword evidence="9" id="KW-1185">Reference proteome</keyword>
<dbReference type="SUPFAM" id="SSF52540">
    <property type="entry name" value="P-loop containing nucleoside triphosphate hydrolases"/>
    <property type="match status" value="1"/>
</dbReference>
<dbReference type="PROSITE" id="PS00113">
    <property type="entry name" value="ADENYLATE_KINASE"/>
    <property type="match status" value="1"/>
</dbReference>
<dbReference type="UniPathway" id="UPA00588">
    <property type="reaction ID" value="UER00649"/>
</dbReference>
<feature type="binding site" evidence="5">
    <location>
        <position position="41"/>
    </location>
    <ligand>
        <name>AMP</name>
        <dbReference type="ChEBI" id="CHEBI:456215"/>
    </ligand>
</feature>
<proteinExistence type="inferred from homology"/>
<dbReference type="GO" id="GO:0005737">
    <property type="term" value="C:cytoplasm"/>
    <property type="evidence" value="ECO:0007669"/>
    <property type="project" value="UniProtKB-SubCell"/>
</dbReference>
<comment type="function">
    <text evidence="5">Catalyzes the reversible transfer of the terminal phosphate group between ATP and AMP. Plays an important role in cellular energy homeostasis and in adenine nucleotide metabolism.</text>
</comment>
<dbReference type="HAMAP" id="MF_00235">
    <property type="entry name" value="Adenylate_kinase_Adk"/>
    <property type="match status" value="1"/>
</dbReference>
<protein>
    <recommendedName>
        <fullName evidence="5 7">Adenylate kinase</fullName>
        <shortName evidence="5">AK</shortName>
        <ecNumber evidence="5 7">2.7.4.3</ecNumber>
    </recommendedName>
    <alternativeName>
        <fullName evidence="5">ATP-AMP transphosphorylase</fullName>
    </alternativeName>
    <alternativeName>
        <fullName evidence="5">ATP:AMP phosphotransferase</fullName>
    </alternativeName>
    <alternativeName>
        <fullName evidence="5">Adenylate monophosphate kinase</fullName>
    </alternativeName>
</protein>
<keyword evidence="3 5" id="KW-0547">Nucleotide-binding</keyword>
<dbReference type="EC" id="2.7.4.3" evidence="5 7"/>
<dbReference type="InParanoid" id="A0A146GBC9"/>
<dbReference type="OrthoDB" id="9805030at2"/>
<gene>
    <name evidence="5" type="primary">adk</name>
    <name evidence="8" type="ORF">TSACC_22309</name>
</gene>
<feature type="binding site" evidence="5">
    <location>
        <position position="103"/>
    </location>
    <ligand>
        <name>AMP</name>
        <dbReference type="ChEBI" id="CHEBI:456215"/>
    </ligand>
</feature>
<comment type="subunit">
    <text evidence="5 7">Monomer.</text>
</comment>
<feature type="binding site" evidence="5">
    <location>
        <position position="179"/>
    </location>
    <ligand>
        <name>ATP</name>
        <dbReference type="ChEBI" id="CHEBI:30616"/>
    </ligand>
</feature>
<keyword evidence="1 5" id="KW-0808">Transferase</keyword>
<dbReference type="PRINTS" id="PR00094">
    <property type="entry name" value="ADENYLTKNASE"/>
</dbReference>
<dbReference type="Proteomes" id="UP000076023">
    <property type="component" value="Unassembled WGS sequence"/>
</dbReference>
<evidence type="ECO:0000256" key="6">
    <source>
        <dbReference type="RuleBase" id="RU003330"/>
    </source>
</evidence>
<evidence type="ECO:0000256" key="2">
    <source>
        <dbReference type="ARBA" id="ARBA00022727"/>
    </source>
</evidence>
<name>A0A146GBC9_TERSA</name>
<evidence type="ECO:0000256" key="7">
    <source>
        <dbReference type="RuleBase" id="RU003331"/>
    </source>
</evidence>
<feature type="binding site" evidence="5">
    <location>
        <position position="134"/>
    </location>
    <ligand>
        <name>ATP</name>
        <dbReference type="ChEBI" id="CHEBI:30616"/>
    </ligand>
</feature>
<evidence type="ECO:0000256" key="5">
    <source>
        <dbReference type="HAMAP-Rule" id="MF_00235"/>
    </source>
</evidence>
<keyword evidence="4 5" id="KW-0418">Kinase</keyword>